<feature type="domain" description="Myb-like" evidence="7">
    <location>
        <begin position="80"/>
        <end position="133"/>
    </location>
</feature>
<evidence type="ECO:0000313" key="9">
    <source>
        <dbReference type="EMBL" id="BBH07771.1"/>
    </source>
</evidence>
<dbReference type="SUPFAM" id="SSF46689">
    <property type="entry name" value="Homeodomain-like"/>
    <property type="match status" value="1"/>
</dbReference>
<protein>
    <submittedName>
        <fullName evidence="9">Duplicated homeodomain-like superfamily protein</fullName>
    </submittedName>
</protein>
<dbReference type="PROSITE" id="PS51294">
    <property type="entry name" value="HTH_MYB"/>
    <property type="match status" value="2"/>
</dbReference>
<feature type="domain" description="Myb-like" evidence="7">
    <location>
        <begin position="134"/>
        <end position="184"/>
    </location>
</feature>
<dbReference type="EMBL" id="AP019303">
    <property type="protein sequence ID" value="BBH07771.1"/>
    <property type="molecule type" value="Genomic_DNA"/>
</dbReference>
<evidence type="ECO:0000256" key="6">
    <source>
        <dbReference type="ARBA" id="ARBA00023242"/>
    </source>
</evidence>
<dbReference type="GO" id="GO:0005634">
    <property type="term" value="C:nucleus"/>
    <property type="evidence" value="ECO:0007669"/>
    <property type="project" value="UniProtKB-SubCell"/>
</dbReference>
<evidence type="ECO:0000259" key="8">
    <source>
        <dbReference type="PROSITE" id="PS51294"/>
    </source>
</evidence>
<dbReference type="PROSITE" id="PS50090">
    <property type="entry name" value="MYB_LIKE"/>
    <property type="match status" value="2"/>
</dbReference>
<reference evidence="9" key="1">
    <citation type="journal article" date="2019" name="Science">
        <title>Mutation of a bHLH transcription factor allowed almond domestication.</title>
        <authorList>
            <person name="Sanchez-Perez R."/>
            <person name="Pavan S."/>
            <person name="Mazzeo R."/>
            <person name="Moldovan C."/>
            <person name="Aiese Cigliano R."/>
            <person name="Del Cueto J."/>
            <person name="Ricciardi F."/>
            <person name="Lotti C."/>
            <person name="Ricciardi L."/>
            <person name="Dicenta F."/>
            <person name="Lopez-Marques R.L."/>
            <person name="Lindberg Moller B."/>
        </authorList>
    </citation>
    <scope>NUCLEOTIDE SEQUENCE</scope>
</reference>
<dbReference type="InterPro" id="IPR001005">
    <property type="entry name" value="SANT/Myb"/>
</dbReference>
<dbReference type="SMART" id="SM00717">
    <property type="entry name" value="SANT"/>
    <property type="match status" value="2"/>
</dbReference>
<keyword evidence="3" id="KW-0805">Transcription regulation</keyword>
<name>A0A4Y1RTU4_PRUDU</name>
<feature type="domain" description="HTH myb-type" evidence="8">
    <location>
        <begin position="134"/>
        <end position="188"/>
    </location>
</feature>
<dbReference type="InterPro" id="IPR009057">
    <property type="entry name" value="Homeodomain-like_sf"/>
</dbReference>
<evidence type="ECO:0000256" key="4">
    <source>
        <dbReference type="ARBA" id="ARBA00023125"/>
    </source>
</evidence>
<dbReference type="PANTHER" id="PTHR48000">
    <property type="entry name" value="OS09G0431300 PROTEIN"/>
    <property type="match status" value="1"/>
</dbReference>
<accession>A0A4Y1RTU4</accession>
<dbReference type="PANTHER" id="PTHR48000:SF72">
    <property type="entry name" value="TRANSCRIPTION FACTOR RAX2-LIKE"/>
    <property type="match status" value="1"/>
</dbReference>
<keyword evidence="4 9" id="KW-0238">DNA-binding</keyword>
<dbReference type="FunFam" id="1.10.10.60:FF:000015">
    <property type="entry name" value="Transcription factor RAX3"/>
    <property type="match status" value="1"/>
</dbReference>
<sequence>MLAKGFGFFVVLEKKETNHQKSFIETRGKGTTSTQSIQPQAYLKGSSSLLLVTLQQAEIRSRERETERDRDMGRAPCCDKANVKKGPWSPEEDAKLKEYIEKYGTGGNWIALPQKAGLRRCGKSCRLRWLNYLRPNIKHGEFSDEEDRIICNLFTNIGSRWSIIAAQLPGRTDNDIKNYWNTKLKKKLMGLNILPSQIKSHSGTFSSLLHLQASLSSSSPSSYRGSNNSTAYYAQTRSFSSALEPISFSPSLLSRSSTNAASVLHQVHQERFVGRAMQHNYQVKDNILMFGGEASCSSSDGSCSNQISQCRDREYEYNYNFFNGGKGTRKSCYQMGLMGGDQRSRMAMGFGKIKPH</sequence>
<keyword evidence="6" id="KW-0539">Nucleus</keyword>
<comment type="subcellular location">
    <subcellularLocation>
        <location evidence="1">Nucleus</location>
    </subcellularLocation>
</comment>
<keyword evidence="2" id="KW-0677">Repeat</keyword>
<dbReference type="CDD" id="cd00167">
    <property type="entry name" value="SANT"/>
    <property type="match status" value="2"/>
</dbReference>
<evidence type="ECO:0000259" key="7">
    <source>
        <dbReference type="PROSITE" id="PS50090"/>
    </source>
</evidence>
<gene>
    <name evidence="9" type="ORF">Prudu_019791</name>
</gene>
<organism evidence="9">
    <name type="scientific">Prunus dulcis</name>
    <name type="common">Almond</name>
    <name type="synonym">Amygdalus dulcis</name>
    <dbReference type="NCBI Taxonomy" id="3755"/>
    <lineage>
        <taxon>Eukaryota</taxon>
        <taxon>Viridiplantae</taxon>
        <taxon>Streptophyta</taxon>
        <taxon>Embryophyta</taxon>
        <taxon>Tracheophyta</taxon>
        <taxon>Spermatophyta</taxon>
        <taxon>Magnoliopsida</taxon>
        <taxon>eudicotyledons</taxon>
        <taxon>Gunneridae</taxon>
        <taxon>Pentapetalae</taxon>
        <taxon>rosids</taxon>
        <taxon>fabids</taxon>
        <taxon>Rosales</taxon>
        <taxon>Rosaceae</taxon>
        <taxon>Amygdaloideae</taxon>
        <taxon>Amygdaleae</taxon>
        <taxon>Prunus</taxon>
    </lineage>
</organism>
<keyword evidence="5" id="KW-0804">Transcription</keyword>
<evidence type="ECO:0000256" key="5">
    <source>
        <dbReference type="ARBA" id="ARBA00023163"/>
    </source>
</evidence>
<dbReference type="Gene3D" id="1.10.10.60">
    <property type="entry name" value="Homeodomain-like"/>
    <property type="match status" value="2"/>
</dbReference>
<dbReference type="AlphaFoldDB" id="A0A4Y1RTU4"/>
<dbReference type="Pfam" id="PF00249">
    <property type="entry name" value="Myb_DNA-binding"/>
    <property type="match status" value="2"/>
</dbReference>
<evidence type="ECO:0000256" key="2">
    <source>
        <dbReference type="ARBA" id="ARBA00022737"/>
    </source>
</evidence>
<evidence type="ECO:0000256" key="1">
    <source>
        <dbReference type="ARBA" id="ARBA00004123"/>
    </source>
</evidence>
<keyword evidence="9" id="KW-0371">Homeobox</keyword>
<dbReference type="GO" id="GO:0003677">
    <property type="term" value="F:DNA binding"/>
    <property type="evidence" value="ECO:0007669"/>
    <property type="project" value="UniProtKB-KW"/>
</dbReference>
<proteinExistence type="predicted"/>
<dbReference type="InterPro" id="IPR017930">
    <property type="entry name" value="Myb_dom"/>
</dbReference>
<feature type="domain" description="HTH myb-type" evidence="8">
    <location>
        <begin position="80"/>
        <end position="133"/>
    </location>
</feature>
<evidence type="ECO:0000256" key="3">
    <source>
        <dbReference type="ARBA" id="ARBA00023015"/>
    </source>
</evidence>